<gene>
    <name evidence="1" type="ORF">HPBE_LOCUS3961</name>
</gene>
<dbReference type="InterPro" id="IPR016035">
    <property type="entry name" value="Acyl_Trfase/lysoPLipase"/>
</dbReference>
<dbReference type="Proteomes" id="UP000050761">
    <property type="component" value="Unassembled WGS sequence"/>
</dbReference>
<accession>A0A3P7X2Z4</accession>
<dbReference type="OrthoDB" id="541883at2759"/>
<evidence type="ECO:0000313" key="3">
    <source>
        <dbReference type="WBParaSite" id="HPBE_0000396001-mRNA-1"/>
    </source>
</evidence>
<dbReference type="InterPro" id="IPR001227">
    <property type="entry name" value="Ac_transferase_dom_sf"/>
</dbReference>
<keyword evidence="2" id="KW-1185">Reference proteome</keyword>
<evidence type="ECO:0000313" key="1">
    <source>
        <dbReference type="EMBL" id="VDO53844.1"/>
    </source>
</evidence>
<accession>A0A183FCR8</accession>
<protein>
    <submittedName>
        <fullName evidence="3">ABC transporter ATP-binding protein</fullName>
    </submittedName>
</protein>
<dbReference type="GO" id="GO:0016740">
    <property type="term" value="F:transferase activity"/>
    <property type="evidence" value="ECO:0007669"/>
    <property type="project" value="InterPro"/>
</dbReference>
<reference evidence="3" key="2">
    <citation type="submission" date="2019-09" db="UniProtKB">
        <authorList>
            <consortium name="WormBaseParasite"/>
        </authorList>
    </citation>
    <scope>IDENTIFICATION</scope>
</reference>
<proteinExistence type="predicted"/>
<dbReference type="WBParaSite" id="HPBE_0000396001-mRNA-1">
    <property type="protein sequence ID" value="HPBE_0000396001-mRNA-1"/>
    <property type="gene ID" value="HPBE_0000396001"/>
</dbReference>
<evidence type="ECO:0000313" key="2">
    <source>
        <dbReference type="Proteomes" id="UP000050761"/>
    </source>
</evidence>
<sequence>MEPAVVKVREAVAGAEIQRPRCNVYSNYTGQIYPAKKVSRLTAA</sequence>
<dbReference type="Gene3D" id="3.40.366.10">
    <property type="entry name" value="Malonyl-Coenzyme A Acyl Carrier Protein, domain 2"/>
    <property type="match status" value="1"/>
</dbReference>
<organism evidence="2 3">
    <name type="scientific">Heligmosomoides polygyrus</name>
    <name type="common">Parasitic roundworm</name>
    <dbReference type="NCBI Taxonomy" id="6339"/>
    <lineage>
        <taxon>Eukaryota</taxon>
        <taxon>Metazoa</taxon>
        <taxon>Ecdysozoa</taxon>
        <taxon>Nematoda</taxon>
        <taxon>Chromadorea</taxon>
        <taxon>Rhabditida</taxon>
        <taxon>Rhabditina</taxon>
        <taxon>Rhabditomorpha</taxon>
        <taxon>Strongyloidea</taxon>
        <taxon>Heligmosomidae</taxon>
        <taxon>Heligmosomoides</taxon>
    </lineage>
</organism>
<dbReference type="EMBL" id="UZAH01021600">
    <property type="protein sequence ID" value="VDO53844.1"/>
    <property type="molecule type" value="Genomic_DNA"/>
</dbReference>
<dbReference type="AlphaFoldDB" id="A0A183FCR8"/>
<dbReference type="SUPFAM" id="SSF52151">
    <property type="entry name" value="FabD/lysophospholipase-like"/>
    <property type="match status" value="1"/>
</dbReference>
<reference evidence="1 2" key="1">
    <citation type="submission" date="2018-11" db="EMBL/GenBank/DDBJ databases">
        <authorList>
            <consortium name="Pathogen Informatics"/>
        </authorList>
    </citation>
    <scope>NUCLEOTIDE SEQUENCE [LARGE SCALE GENOMIC DNA]</scope>
</reference>
<name>A0A183FCR8_HELPZ</name>